<dbReference type="SUPFAM" id="SSF48726">
    <property type="entry name" value="Immunoglobulin"/>
    <property type="match status" value="8"/>
</dbReference>
<reference evidence="8 9" key="1">
    <citation type="submission" date="2021-06" db="EMBL/GenBank/DDBJ databases">
        <title>Caerostris darwini draft genome.</title>
        <authorList>
            <person name="Kono N."/>
            <person name="Arakawa K."/>
        </authorList>
    </citation>
    <scope>NUCLEOTIDE SEQUENCE [LARGE SCALE GENOMIC DNA]</scope>
</reference>
<dbReference type="InterPro" id="IPR051170">
    <property type="entry name" value="Neural/epithelial_adhesion"/>
</dbReference>
<feature type="signal peptide" evidence="6">
    <location>
        <begin position="1"/>
        <end position="18"/>
    </location>
</feature>
<feature type="transmembrane region" description="Helical" evidence="5">
    <location>
        <begin position="982"/>
        <end position="1000"/>
    </location>
</feature>
<feature type="domain" description="Ig-like" evidence="7">
    <location>
        <begin position="22"/>
        <end position="113"/>
    </location>
</feature>
<dbReference type="PANTHER" id="PTHR12231">
    <property type="entry name" value="CTX-RELATED TYPE I TRANSMEMBRANE PROTEIN"/>
    <property type="match status" value="1"/>
</dbReference>
<dbReference type="InterPro" id="IPR003598">
    <property type="entry name" value="Ig_sub2"/>
</dbReference>
<feature type="domain" description="Ig-like" evidence="7">
    <location>
        <begin position="652"/>
        <end position="741"/>
    </location>
</feature>
<evidence type="ECO:0000256" key="2">
    <source>
        <dbReference type="ARBA" id="ARBA00022737"/>
    </source>
</evidence>
<proteinExistence type="predicted"/>
<evidence type="ECO:0000259" key="7">
    <source>
        <dbReference type="PROSITE" id="PS50835"/>
    </source>
</evidence>
<dbReference type="InterPro" id="IPR013098">
    <property type="entry name" value="Ig_I-set"/>
</dbReference>
<evidence type="ECO:0000256" key="5">
    <source>
        <dbReference type="SAM" id="Phobius"/>
    </source>
</evidence>
<name>A0AAV4R572_9ARAC</name>
<dbReference type="InterPro" id="IPR013783">
    <property type="entry name" value="Ig-like_fold"/>
</dbReference>
<feature type="domain" description="Ig-like" evidence="7">
    <location>
        <begin position="557"/>
        <end position="647"/>
    </location>
</feature>
<feature type="chain" id="PRO_5043338163" evidence="6">
    <location>
        <begin position="19"/>
        <end position="1027"/>
    </location>
</feature>
<dbReference type="PANTHER" id="PTHR12231:SF253">
    <property type="entry name" value="DPR-INTERACTING PROTEIN ETA, ISOFORM B-RELATED"/>
    <property type="match status" value="1"/>
</dbReference>
<keyword evidence="4" id="KW-0393">Immunoglobulin domain</keyword>
<keyword evidence="1 6" id="KW-0732">Signal</keyword>
<dbReference type="InterPro" id="IPR007110">
    <property type="entry name" value="Ig-like_dom"/>
</dbReference>
<comment type="caution">
    <text evidence="8">The sequence shown here is derived from an EMBL/GenBank/DDBJ whole genome shotgun (WGS) entry which is preliminary data.</text>
</comment>
<feature type="domain" description="Ig-like" evidence="7">
    <location>
        <begin position="207"/>
        <end position="298"/>
    </location>
</feature>
<dbReference type="SMART" id="SM00409">
    <property type="entry name" value="IG"/>
    <property type="match status" value="8"/>
</dbReference>
<feature type="domain" description="Ig-like" evidence="7">
    <location>
        <begin position="398"/>
        <end position="487"/>
    </location>
</feature>
<dbReference type="Proteomes" id="UP001054837">
    <property type="component" value="Unassembled WGS sequence"/>
</dbReference>
<feature type="domain" description="Ig-like" evidence="7">
    <location>
        <begin position="303"/>
        <end position="393"/>
    </location>
</feature>
<keyword evidence="5" id="KW-0812">Transmembrane</keyword>
<keyword evidence="5" id="KW-0472">Membrane</keyword>
<dbReference type="FunFam" id="2.60.40.10:FF:000333">
    <property type="entry name" value="Down syndrome cell adhesion molecule"/>
    <property type="match status" value="8"/>
</dbReference>
<gene>
    <name evidence="8" type="primary">Ttn</name>
    <name evidence="8" type="ORF">CDAR_267021</name>
</gene>
<evidence type="ECO:0000313" key="8">
    <source>
        <dbReference type="EMBL" id="GIY15759.1"/>
    </source>
</evidence>
<dbReference type="Pfam" id="PF07679">
    <property type="entry name" value="I-set"/>
    <property type="match status" value="8"/>
</dbReference>
<dbReference type="InterPro" id="IPR036179">
    <property type="entry name" value="Ig-like_dom_sf"/>
</dbReference>
<evidence type="ECO:0000256" key="4">
    <source>
        <dbReference type="ARBA" id="ARBA00023319"/>
    </source>
</evidence>
<keyword evidence="9" id="KW-1185">Reference proteome</keyword>
<dbReference type="SMART" id="SM00408">
    <property type="entry name" value="IGc2"/>
    <property type="match status" value="8"/>
</dbReference>
<dbReference type="PROSITE" id="PS50835">
    <property type="entry name" value="IG_LIKE"/>
    <property type="match status" value="10"/>
</dbReference>
<feature type="domain" description="Ig-like" evidence="7">
    <location>
        <begin position="876"/>
        <end position="965"/>
    </location>
</feature>
<evidence type="ECO:0000256" key="1">
    <source>
        <dbReference type="ARBA" id="ARBA00022729"/>
    </source>
</evidence>
<keyword evidence="2" id="KW-0677">Repeat</keyword>
<dbReference type="EMBL" id="BPLQ01005580">
    <property type="protein sequence ID" value="GIY15759.1"/>
    <property type="molecule type" value="Genomic_DNA"/>
</dbReference>
<feature type="domain" description="Ig-like" evidence="7">
    <location>
        <begin position="118"/>
        <end position="157"/>
    </location>
</feature>
<dbReference type="InterPro" id="IPR003599">
    <property type="entry name" value="Ig_sub"/>
</dbReference>
<dbReference type="Gene3D" id="2.60.40.10">
    <property type="entry name" value="Immunoglobulins"/>
    <property type="match status" value="10"/>
</dbReference>
<evidence type="ECO:0000256" key="3">
    <source>
        <dbReference type="ARBA" id="ARBA00023157"/>
    </source>
</evidence>
<evidence type="ECO:0000256" key="6">
    <source>
        <dbReference type="SAM" id="SignalP"/>
    </source>
</evidence>
<feature type="domain" description="Ig-like" evidence="7">
    <location>
        <begin position="492"/>
        <end position="532"/>
    </location>
</feature>
<accession>A0AAV4R572</accession>
<sequence length="1027" mass="113680">MNSAVLLFLLAGVFFTKAAKKPEIRPFHFTGDLSLGKRVTVACSVIDGDPPLEFSWMKDDHQVLSSGNIHIKTYEEDFLSNLIISKLDPESNGNYTCRVSNRAGKDEHSAVLLMKDAPKVSPFSFPSELDTGMRASVHCFVMHGNPPFEFQWFKDGQHIIEDRAMSVRKWMNMIQILSYRKLMLVAMETIHVKCPTQMALIKSLKKPEIRPFHFSGELVSGKRVILACYVMDGDPPFEFHWYKDGLKVATDGNVHTKTYAEDLISNLIISQLNSNSNGNYTCKVTNAAGNDEHSAVLLMKDSPEIGPFLFPKQLNAGMRASVICTVTIGNPPFEFTWFKDEAKVIETRGISLRKIDEFTSNLVISKVEAESNGNYTCKVSNSAGFDQKSAVLLVKDAPKISPFHFSGELDVGMRAIVVCGVLAGDPPFEFFWFKDGQKLLDTRGISIKFDEFASNLVISKVDAESIGNYSCKVSNSIGFDQKSAFLIVKDVPRIGPIHFAGDLGIGMRASVQCAVMTGDPPFEFTWFKNGQKLTLTRNGNHTRWNEKSDELNMKDAPQISPFLFPRELNSGMRASVQCAVMTGDPPFEFTWFKDGQKLTNIHGVSIGKFDDFTSNLVISKVDAGSNGNYTCKVSNNAGLDEKSAMLSVKDAPIIGPFHFSGELDVGMRATVVCAIMRGEPPFQFAWFKDGHQLNMHGVSILKIDDFSSSLVISKVEAGSNGNYTCKVSNSAGFDQKSALLSVKDVPKIGPFHFAGDLDVGMRASVQCTAVIGNPPFEFAWFKDGKKLMDTSSISIRYIDDIMSTLIISKVDANSNGNYSCKISNLEGADEKSAMLSVKDVLKGSNKLPVPSFTMFSNYIFMLLTIFAKEILGSKAPKTNPIRFSGELSMGLRTAIVCVVVDGDPPFDFRWLKNGIQMKETGELSIKVDEFSSMLTIKSLDAESNGNYTCRVSNSAGRDEKSDVLNIKVTNTSLILLNMETWLLLRILMIFIYAICFSTSSRVPQTKPFHFSGELKVGFTDWCYMHSS</sequence>
<evidence type="ECO:0000313" key="9">
    <source>
        <dbReference type="Proteomes" id="UP001054837"/>
    </source>
</evidence>
<keyword evidence="3" id="KW-1015">Disulfide bond</keyword>
<feature type="domain" description="Ig-like" evidence="7">
    <location>
        <begin position="746"/>
        <end position="836"/>
    </location>
</feature>
<keyword evidence="5" id="KW-1133">Transmembrane helix</keyword>
<dbReference type="AlphaFoldDB" id="A0AAV4R572"/>
<protein>
    <submittedName>
        <fullName evidence="8">Titin</fullName>
    </submittedName>
</protein>
<organism evidence="8 9">
    <name type="scientific">Caerostris darwini</name>
    <dbReference type="NCBI Taxonomy" id="1538125"/>
    <lineage>
        <taxon>Eukaryota</taxon>
        <taxon>Metazoa</taxon>
        <taxon>Ecdysozoa</taxon>
        <taxon>Arthropoda</taxon>
        <taxon>Chelicerata</taxon>
        <taxon>Arachnida</taxon>
        <taxon>Araneae</taxon>
        <taxon>Araneomorphae</taxon>
        <taxon>Entelegynae</taxon>
        <taxon>Araneoidea</taxon>
        <taxon>Araneidae</taxon>
        <taxon>Caerostris</taxon>
    </lineage>
</organism>